<dbReference type="Pfam" id="PF11539">
    <property type="entry name" value="DUF3228"/>
    <property type="match status" value="1"/>
</dbReference>
<reference evidence="1" key="1">
    <citation type="submission" date="2013-10" db="EMBL/GenBank/DDBJ databases">
        <title>Genomic analysis of the causative agents of coccidiosis in chickens.</title>
        <authorList>
            <person name="Reid A.J."/>
            <person name="Blake D."/>
            <person name="Billington K."/>
            <person name="Browne H."/>
            <person name="Dunn M."/>
            <person name="Hung S."/>
            <person name="Kawahara F."/>
            <person name="Miranda-Saavedra D."/>
            <person name="Mourier T."/>
            <person name="Nagra H."/>
            <person name="Otto T.D."/>
            <person name="Rawlings N."/>
            <person name="Sanchez A."/>
            <person name="Sanders M."/>
            <person name="Subramaniam C."/>
            <person name="Tay Y."/>
            <person name="Dear P."/>
            <person name="Doerig C."/>
            <person name="Gruber A."/>
            <person name="Parkinson J."/>
            <person name="Shirley M."/>
            <person name="Wan K.L."/>
            <person name="Berriman M."/>
            <person name="Tomley F."/>
            <person name="Pain A."/>
        </authorList>
    </citation>
    <scope>NUCLEOTIDE SEQUENCE</scope>
    <source>
        <strain evidence="1">Houghton</strain>
    </source>
</reference>
<dbReference type="PANTHER" id="PTHR38666">
    <property type="match status" value="1"/>
</dbReference>
<dbReference type="GeneID" id="25270224"/>
<dbReference type="OrthoDB" id="415460at2759"/>
<organism evidence="1 2">
    <name type="scientific">Eimeria acervulina</name>
    <name type="common">Coccidian parasite</name>
    <dbReference type="NCBI Taxonomy" id="5801"/>
    <lineage>
        <taxon>Eukaryota</taxon>
        <taxon>Sar</taxon>
        <taxon>Alveolata</taxon>
        <taxon>Apicomplexa</taxon>
        <taxon>Conoidasida</taxon>
        <taxon>Coccidia</taxon>
        <taxon>Eucoccidiorida</taxon>
        <taxon>Eimeriorina</taxon>
        <taxon>Eimeriidae</taxon>
        <taxon>Eimeria</taxon>
    </lineage>
</organism>
<proteinExistence type="predicted"/>
<dbReference type="RefSeq" id="XP_013248867.1">
    <property type="nucleotide sequence ID" value="XM_013393413.1"/>
</dbReference>
<dbReference type="EMBL" id="HG671626">
    <property type="protein sequence ID" value="CDI81400.1"/>
    <property type="molecule type" value="Genomic_DNA"/>
</dbReference>
<dbReference type="Gene3D" id="3.30.2310.50">
    <property type="entry name" value="Protein of unknown function (DUF3228), domain 1"/>
    <property type="match status" value="2"/>
</dbReference>
<sequence>MASEDRPNGSSAPGRVLSLGLEPFCFRQFDDPKFAGTKIPLDKDTFLKEIAKENAAMTKCVEVVDASKPEWFIVAIKAQDEPFELPMNPITIMRNALIEEGGSGVSLDREAYARSVEYWSKHVVVQDDDE</sequence>
<dbReference type="PANTHER" id="PTHR38666:SF2">
    <property type="entry name" value="FLAGELLAR ASSOCIATED PROTEIN"/>
    <property type="match status" value="1"/>
</dbReference>
<dbReference type="AlphaFoldDB" id="U6GMJ2"/>
<accession>U6GMJ2</accession>
<dbReference type="VEuPathDB" id="ToxoDB:EAH_00021540"/>
<dbReference type="Proteomes" id="UP000018050">
    <property type="component" value="Unassembled WGS sequence"/>
</dbReference>
<protein>
    <submittedName>
        <fullName evidence="1">Uncharacterized protein</fullName>
    </submittedName>
</protein>
<reference evidence="1" key="2">
    <citation type="submission" date="2013-10" db="EMBL/GenBank/DDBJ databases">
        <authorList>
            <person name="Aslett M."/>
        </authorList>
    </citation>
    <scope>NUCLEOTIDE SEQUENCE</scope>
    <source>
        <strain evidence="1">Houghton</strain>
    </source>
</reference>
<keyword evidence="2" id="KW-1185">Reference proteome</keyword>
<evidence type="ECO:0000313" key="1">
    <source>
        <dbReference type="EMBL" id="CDI81400.1"/>
    </source>
</evidence>
<evidence type="ECO:0000313" key="2">
    <source>
        <dbReference type="Proteomes" id="UP000018050"/>
    </source>
</evidence>
<name>U6GMJ2_EIMAC</name>
<dbReference type="InterPro" id="IPR021610">
    <property type="entry name" value="DUF3228"/>
</dbReference>
<gene>
    <name evidence="1" type="ORF">EAH_00021540</name>
</gene>